<comment type="caution">
    <text evidence="1">The sequence shown here is derived from an EMBL/GenBank/DDBJ whole genome shotgun (WGS) entry which is preliminary data.</text>
</comment>
<evidence type="ECO:0000313" key="1">
    <source>
        <dbReference type="EMBL" id="MBH0781494.1"/>
    </source>
</evidence>
<dbReference type="Proteomes" id="UP000655751">
    <property type="component" value="Unassembled WGS sequence"/>
</dbReference>
<dbReference type="EMBL" id="JADMLG010000025">
    <property type="protein sequence ID" value="MBH0781494.1"/>
    <property type="molecule type" value="Genomic_DNA"/>
</dbReference>
<dbReference type="GO" id="GO:0008233">
    <property type="term" value="F:peptidase activity"/>
    <property type="evidence" value="ECO:0007669"/>
    <property type="project" value="UniProtKB-KW"/>
</dbReference>
<keyword evidence="1" id="KW-0645">Protease</keyword>
<evidence type="ECO:0000313" key="2">
    <source>
        <dbReference type="Proteomes" id="UP000655751"/>
    </source>
</evidence>
<dbReference type="GO" id="GO:0006508">
    <property type="term" value="P:proteolysis"/>
    <property type="evidence" value="ECO:0007669"/>
    <property type="project" value="UniProtKB-KW"/>
</dbReference>
<protein>
    <submittedName>
        <fullName evidence="1">CAAX protease</fullName>
    </submittedName>
</protein>
<reference evidence="1" key="1">
    <citation type="submission" date="2020-11" db="EMBL/GenBank/DDBJ databases">
        <title>Nocardia NEAU-351.nov., a novel actinomycete isolated from the cow dung.</title>
        <authorList>
            <person name="Zhang X."/>
        </authorList>
    </citation>
    <scope>NUCLEOTIDE SEQUENCE</scope>
    <source>
        <strain evidence="1">NEAU-351</strain>
    </source>
</reference>
<keyword evidence="1" id="KW-0378">Hydrolase</keyword>
<accession>A0A931IH64</accession>
<dbReference type="RefSeq" id="WP_196153781.1">
    <property type="nucleotide sequence ID" value="NZ_JADMLG010000025.1"/>
</dbReference>
<keyword evidence="2" id="KW-1185">Reference proteome</keyword>
<organism evidence="1 2">
    <name type="scientific">Nocardia bovistercoris</name>
    <dbReference type="NCBI Taxonomy" id="2785916"/>
    <lineage>
        <taxon>Bacteria</taxon>
        <taxon>Bacillati</taxon>
        <taxon>Actinomycetota</taxon>
        <taxon>Actinomycetes</taxon>
        <taxon>Mycobacteriales</taxon>
        <taxon>Nocardiaceae</taxon>
        <taxon>Nocardia</taxon>
    </lineage>
</organism>
<proteinExistence type="predicted"/>
<name>A0A931IH64_9NOCA</name>
<gene>
    <name evidence="1" type="ORF">IT779_35010</name>
</gene>
<sequence length="253" mass="28843">MQPEELRLCDFLSDARHAKYLAATRGDAGRATRLFVWNCELSAAFWPAIALIEMAIRNAINTHLCKVVGLDAKTGWHTDALSDRPRIHLLDRDLDKLRSSVEAFRRRRETSGEPTGDDVVGGTSLGLWVALCGEGRPRGGMHDYHRFIWRGKKLWQAFPNYGDWLARTEQKKISPIDNPGPLRGALRDFELIRNRIAHHEPIYMISSVYHCSNIADLAEMIDTDLRRYIEHTDRVATVVKKYAPYVTGHPDLL</sequence>
<dbReference type="AlphaFoldDB" id="A0A931IH64"/>